<dbReference type="InterPro" id="IPR024185">
    <property type="entry name" value="FTHF_cligase-like_sf"/>
</dbReference>
<dbReference type="PROSITE" id="PS51379">
    <property type="entry name" value="4FE4S_FER_2"/>
    <property type="match status" value="2"/>
</dbReference>
<reference evidence="6 7" key="1">
    <citation type="submission" date="2018-06" db="EMBL/GenBank/DDBJ databases">
        <title>Extensive metabolic versatility and redundancy in microbially diverse, dynamic hydrothermal sediments.</title>
        <authorList>
            <person name="Dombrowski N."/>
            <person name="Teske A."/>
            <person name="Baker B.J."/>
        </authorList>
    </citation>
    <scope>NUCLEOTIDE SEQUENCE [LARGE SCALE GENOMIC DNA]</scope>
    <source>
        <strain evidence="6">B66_G16</strain>
    </source>
</reference>
<dbReference type="InterPro" id="IPR009051">
    <property type="entry name" value="Helical_ferredxn"/>
</dbReference>
<evidence type="ECO:0000256" key="2">
    <source>
        <dbReference type="ARBA" id="ARBA00022485"/>
    </source>
</evidence>
<dbReference type="PROSITE" id="PS00198">
    <property type="entry name" value="4FE4S_FER_1"/>
    <property type="match status" value="2"/>
</dbReference>
<evidence type="ECO:0000256" key="3">
    <source>
        <dbReference type="ARBA" id="ARBA00022737"/>
    </source>
</evidence>
<dbReference type="EMBL" id="QMQV01000021">
    <property type="protein sequence ID" value="RLE49815.1"/>
    <property type="molecule type" value="Genomic_DNA"/>
</dbReference>
<dbReference type="InterPro" id="IPR004452">
    <property type="entry name" value="LutB/LldF"/>
</dbReference>
<keyword evidence="4" id="KW-0249">Electron transport</keyword>
<dbReference type="GO" id="GO:0051539">
    <property type="term" value="F:4 iron, 4 sulfur cluster binding"/>
    <property type="evidence" value="ECO:0007669"/>
    <property type="project" value="UniProtKB-KW"/>
</dbReference>
<sequence>MAESQYYWYDVSFERVIANLQDEELKAALRKASQVFAENRDHVLKKLPYLASYRKKAQEAKAWAREHREELLKQLKESIESLGGYFYFAKTKQEALKIIGDIVGSNKKVIKSKSMTTEELDLNEYLERLNNIVIETDLGERIIQLRKERPSHNVVPAVHLSKERIAELFSSHMGEHLPADATALTRAARKMLRKDFMEADVGISGANAIAAETGTIFIVTNEGNARFVTNAPPVHIVVAGIEKIVRTVEDGFAISMVLPPYGTGQMVTSYISLITGPSRTADIELTTVLGVHGPLELHVVIVDNGRSAMANDPVLYEAFYCIRCGSCYNSCPVYQNVGAAFGHRYFAAIGAIWTYYTAGPEEAAKIAYQCLQCGLCTQVCPMELHQSEMVKNLRGKLVQQGYIPPPIKQLVETAEETGSIFGKRES</sequence>
<comment type="caution">
    <text evidence="6">The sequence shown here is derived from an EMBL/GenBank/DDBJ whole genome shotgun (WGS) entry which is preliminary data.</text>
</comment>
<evidence type="ECO:0000256" key="4">
    <source>
        <dbReference type="ARBA" id="ARBA00022982"/>
    </source>
</evidence>
<dbReference type="SUPFAM" id="SSF46548">
    <property type="entry name" value="alpha-helical ferredoxin"/>
    <property type="match status" value="1"/>
</dbReference>
<dbReference type="InterPro" id="IPR003741">
    <property type="entry name" value="LUD_dom"/>
</dbReference>
<dbReference type="SUPFAM" id="SSF100950">
    <property type="entry name" value="NagB/RpiA/CoA transferase-like"/>
    <property type="match status" value="1"/>
</dbReference>
<keyword evidence="2" id="KW-0408">Iron</keyword>
<feature type="domain" description="4Fe-4S ferredoxin-type" evidence="5">
    <location>
        <begin position="311"/>
        <end position="342"/>
    </location>
</feature>
<protein>
    <submittedName>
        <fullName evidence="6">Lactate utilization protein</fullName>
    </submittedName>
</protein>
<keyword evidence="3" id="KW-0677">Repeat</keyword>
<dbReference type="GO" id="GO:0006089">
    <property type="term" value="P:lactate metabolic process"/>
    <property type="evidence" value="ECO:0007669"/>
    <property type="project" value="InterPro"/>
</dbReference>
<keyword evidence="2" id="KW-0004">4Fe-4S</keyword>
<dbReference type="Pfam" id="PF13183">
    <property type="entry name" value="Fer4_8"/>
    <property type="match status" value="1"/>
</dbReference>
<keyword evidence="2" id="KW-0479">Metal-binding</keyword>
<dbReference type="AlphaFoldDB" id="A0A497ER12"/>
<name>A0A497ER12_9CREN</name>
<evidence type="ECO:0000259" key="5">
    <source>
        <dbReference type="PROSITE" id="PS51379"/>
    </source>
</evidence>
<keyword evidence="2" id="KW-0411">Iron-sulfur</keyword>
<dbReference type="InterPro" id="IPR017900">
    <property type="entry name" value="4Fe4S_Fe_S_CS"/>
</dbReference>
<dbReference type="Gene3D" id="3.40.50.10420">
    <property type="entry name" value="NagB/RpiA/CoA transferase-like"/>
    <property type="match status" value="1"/>
</dbReference>
<dbReference type="Pfam" id="PF02589">
    <property type="entry name" value="LUD_dom"/>
    <property type="match status" value="1"/>
</dbReference>
<dbReference type="Gene3D" id="1.10.1060.10">
    <property type="entry name" value="Alpha-helical ferredoxin"/>
    <property type="match status" value="1"/>
</dbReference>
<dbReference type="InterPro" id="IPR037171">
    <property type="entry name" value="NagB/RpiA_transferase-like"/>
</dbReference>
<gene>
    <name evidence="6" type="ORF">DRJ31_03525</name>
</gene>
<organism evidence="6 7">
    <name type="scientific">Thermoproteota archaeon</name>
    <dbReference type="NCBI Taxonomy" id="2056631"/>
    <lineage>
        <taxon>Archaea</taxon>
        <taxon>Thermoproteota</taxon>
    </lineage>
</organism>
<dbReference type="InterPro" id="IPR017896">
    <property type="entry name" value="4Fe4S_Fe-S-bd"/>
</dbReference>
<evidence type="ECO:0000313" key="7">
    <source>
        <dbReference type="Proteomes" id="UP000278475"/>
    </source>
</evidence>
<feature type="domain" description="4Fe-4S ferredoxin-type" evidence="5">
    <location>
        <begin position="362"/>
        <end position="390"/>
    </location>
</feature>
<dbReference type="PANTHER" id="PTHR47153:SF2">
    <property type="entry name" value="LACTATE UTILIZATION PROTEIN B"/>
    <property type="match status" value="1"/>
</dbReference>
<evidence type="ECO:0000313" key="6">
    <source>
        <dbReference type="EMBL" id="RLE49815.1"/>
    </source>
</evidence>
<dbReference type="GO" id="GO:0016491">
    <property type="term" value="F:oxidoreductase activity"/>
    <property type="evidence" value="ECO:0007669"/>
    <property type="project" value="UniProtKB-ARBA"/>
</dbReference>
<dbReference type="Proteomes" id="UP000278475">
    <property type="component" value="Unassembled WGS sequence"/>
</dbReference>
<evidence type="ECO:0000256" key="1">
    <source>
        <dbReference type="ARBA" id="ARBA00022448"/>
    </source>
</evidence>
<accession>A0A497ER12</accession>
<dbReference type="PANTHER" id="PTHR47153">
    <property type="entry name" value="LACTATE UTILIZATION PROTEIN B"/>
    <property type="match status" value="1"/>
</dbReference>
<proteinExistence type="predicted"/>
<keyword evidence="1" id="KW-0813">Transport</keyword>